<evidence type="ECO:0000256" key="2">
    <source>
        <dbReference type="SAM" id="Phobius"/>
    </source>
</evidence>
<dbReference type="InterPro" id="IPR053001">
    <property type="entry name" value="MNNG_permease-like"/>
</dbReference>
<feature type="transmembrane region" description="Helical" evidence="2">
    <location>
        <begin position="264"/>
        <end position="287"/>
    </location>
</feature>
<dbReference type="Proteomes" id="UP001363622">
    <property type="component" value="Unassembled WGS sequence"/>
</dbReference>
<keyword evidence="2" id="KW-1133">Transmembrane helix</keyword>
<keyword evidence="5" id="KW-1185">Reference proteome</keyword>
<keyword evidence="2" id="KW-0472">Membrane</keyword>
<evidence type="ECO:0000259" key="3">
    <source>
        <dbReference type="Pfam" id="PF12051"/>
    </source>
</evidence>
<evidence type="ECO:0000313" key="4">
    <source>
        <dbReference type="EMBL" id="KAK7523739.1"/>
    </source>
</evidence>
<dbReference type="PANTHER" id="PTHR34814">
    <property type="entry name" value="NITROSOGUANIDINE RESISTANCE PROTEIN SNG1"/>
    <property type="match status" value="1"/>
</dbReference>
<dbReference type="InterPro" id="IPR022703">
    <property type="entry name" value="DUF3533"/>
</dbReference>
<gene>
    <name evidence="4" type="ORF">IWZ03DRAFT_9897</name>
</gene>
<feature type="compositionally biased region" description="Basic and acidic residues" evidence="1">
    <location>
        <begin position="445"/>
        <end position="463"/>
    </location>
</feature>
<protein>
    <recommendedName>
        <fullName evidence="3">DUF3533 domain-containing protein</fullName>
    </recommendedName>
</protein>
<accession>A0ABR1KZZ8</accession>
<feature type="transmembrane region" description="Helical" evidence="2">
    <location>
        <begin position="223"/>
        <end position="244"/>
    </location>
</feature>
<proteinExistence type="predicted"/>
<comment type="caution">
    <text evidence="4">The sequence shown here is derived from an EMBL/GenBank/DDBJ whole genome shotgun (WGS) entry which is preliminary data.</text>
</comment>
<dbReference type="Pfam" id="PF12051">
    <property type="entry name" value="DUF3533"/>
    <property type="match status" value="1"/>
</dbReference>
<name>A0ABR1KZZ8_9PEZI</name>
<evidence type="ECO:0000313" key="5">
    <source>
        <dbReference type="Proteomes" id="UP001363622"/>
    </source>
</evidence>
<dbReference type="EMBL" id="JBBPHU010000001">
    <property type="protein sequence ID" value="KAK7523739.1"/>
    <property type="molecule type" value="Genomic_DNA"/>
</dbReference>
<sequence>MNIFRRSSNRIVRYDSFWQGKFKLFAIQSVAVFVLLQLLFLTTMFYLYGSFYKQNTRVHNFRVLVVDFDGGILGRSVAAAYDEMQAPSFPTVETHSVSEYATPQDVRNAVCQGHYWGALYTHQGASARLSSALGGGAPAASYQATDTMTVIWNSVRFPSFVASLVEANLQKLGNAAGNAYKGMNGTAALQYLNTTDRAAVQALLNPVQPSLAPIQPMTNGGRVMFNTVGMVMPIIAQFFFLMAINGISSQMRFLSRLPRLDNFLIRFGLSVLYTFVGALCMAGYIWAYKESWAVTGSDFALTWMVLWLLMHIHYFVFDFATAFVSMSFLPFIVLFWVIFNVTSTVQPFELTPGFFHWGYALPAHNAYELLITIWSEGCSNRAYRNLPILFAWWLLGNVASVIATRVRCAKAEEFEEKERAAWAERIIYGNADERTARPTTANSLDETKKSEDRPRTARSDANV</sequence>
<evidence type="ECO:0000256" key="1">
    <source>
        <dbReference type="SAM" id="MobiDB-lite"/>
    </source>
</evidence>
<feature type="domain" description="DUF3533" evidence="3">
    <location>
        <begin position="33"/>
        <end position="397"/>
    </location>
</feature>
<keyword evidence="2" id="KW-0812">Transmembrane</keyword>
<feature type="transmembrane region" description="Helical" evidence="2">
    <location>
        <begin position="323"/>
        <end position="342"/>
    </location>
</feature>
<feature type="transmembrane region" description="Helical" evidence="2">
    <location>
        <begin position="25"/>
        <end position="48"/>
    </location>
</feature>
<reference evidence="4 5" key="1">
    <citation type="submission" date="2024-04" db="EMBL/GenBank/DDBJ databases">
        <title>Phyllosticta paracitricarpa is synonymous to the EU quarantine fungus P. citricarpa based on phylogenomic analyses.</title>
        <authorList>
            <consortium name="Lawrence Berkeley National Laboratory"/>
            <person name="Van Ingen-Buijs V.A."/>
            <person name="Van Westerhoven A.C."/>
            <person name="Haridas S."/>
            <person name="Skiadas P."/>
            <person name="Martin F."/>
            <person name="Groenewald J.Z."/>
            <person name="Crous P.W."/>
            <person name="Seidl M.F."/>
        </authorList>
    </citation>
    <scope>NUCLEOTIDE SEQUENCE [LARGE SCALE GENOMIC DNA]</scope>
    <source>
        <strain evidence="4 5">CBS 123371</strain>
    </source>
</reference>
<feature type="transmembrane region" description="Helical" evidence="2">
    <location>
        <begin position="299"/>
        <end position="317"/>
    </location>
</feature>
<dbReference type="PANTHER" id="PTHR34814:SF2">
    <property type="entry name" value="DUF3533 DOMAIN-CONTAINING PROTEIN"/>
    <property type="match status" value="1"/>
</dbReference>
<organism evidence="4 5">
    <name type="scientific">Phyllosticta citriasiana</name>
    <dbReference type="NCBI Taxonomy" id="595635"/>
    <lineage>
        <taxon>Eukaryota</taxon>
        <taxon>Fungi</taxon>
        <taxon>Dikarya</taxon>
        <taxon>Ascomycota</taxon>
        <taxon>Pezizomycotina</taxon>
        <taxon>Dothideomycetes</taxon>
        <taxon>Dothideomycetes incertae sedis</taxon>
        <taxon>Botryosphaeriales</taxon>
        <taxon>Phyllostictaceae</taxon>
        <taxon>Phyllosticta</taxon>
    </lineage>
</organism>
<feature type="region of interest" description="Disordered" evidence="1">
    <location>
        <begin position="433"/>
        <end position="463"/>
    </location>
</feature>